<dbReference type="EMBL" id="JBFXLR010000018">
    <property type="protein sequence ID" value="KAL2851289.1"/>
    <property type="molecule type" value="Genomic_DNA"/>
</dbReference>
<dbReference type="RefSeq" id="XP_070899730.1">
    <property type="nucleotide sequence ID" value="XM_071039959.1"/>
</dbReference>
<gene>
    <name evidence="1" type="ORF">BJX68DRAFT_236075</name>
</gene>
<organism evidence="1 2">
    <name type="scientific">Aspergillus pseudodeflectus</name>
    <dbReference type="NCBI Taxonomy" id="176178"/>
    <lineage>
        <taxon>Eukaryota</taxon>
        <taxon>Fungi</taxon>
        <taxon>Dikarya</taxon>
        <taxon>Ascomycota</taxon>
        <taxon>Pezizomycotina</taxon>
        <taxon>Eurotiomycetes</taxon>
        <taxon>Eurotiomycetidae</taxon>
        <taxon>Eurotiales</taxon>
        <taxon>Aspergillaceae</taxon>
        <taxon>Aspergillus</taxon>
        <taxon>Aspergillus subgen. Nidulantes</taxon>
    </lineage>
</organism>
<evidence type="ECO:0000313" key="1">
    <source>
        <dbReference type="EMBL" id="KAL2851289.1"/>
    </source>
</evidence>
<comment type="caution">
    <text evidence="1">The sequence shown here is derived from an EMBL/GenBank/DDBJ whole genome shotgun (WGS) entry which is preliminary data.</text>
</comment>
<proteinExistence type="predicted"/>
<protein>
    <submittedName>
        <fullName evidence="1">Uncharacterized protein</fullName>
    </submittedName>
</protein>
<dbReference type="Proteomes" id="UP001610444">
    <property type="component" value="Unassembled WGS sequence"/>
</dbReference>
<evidence type="ECO:0000313" key="2">
    <source>
        <dbReference type="Proteomes" id="UP001610444"/>
    </source>
</evidence>
<accession>A0ABR4KG88</accession>
<dbReference type="GeneID" id="98155123"/>
<keyword evidence="2" id="KW-1185">Reference proteome</keyword>
<name>A0ABR4KG88_9EURO</name>
<reference evidence="1 2" key="1">
    <citation type="submission" date="2024-07" db="EMBL/GenBank/DDBJ databases">
        <title>Section-level genome sequencing and comparative genomics of Aspergillus sections Usti and Cavernicolus.</title>
        <authorList>
            <consortium name="Lawrence Berkeley National Laboratory"/>
            <person name="Nybo J.L."/>
            <person name="Vesth T.C."/>
            <person name="Theobald S."/>
            <person name="Frisvad J.C."/>
            <person name="Larsen T.O."/>
            <person name="Kjaerboelling I."/>
            <person name="Rothschild-Mancinelli K."/>
            <person name="Lyhne E.K."/>
            <person name="Kogle M.E."/>
            <person name="Barry K."/>
            <person name="Clum A."/>
            <person name="Na H."/>
            <person name="Ledsgaard L."/>
            <person name="Lin J."/>
            <person name="Lipzen A."/>
            <person name="Kuo A."/>
            <person name="Riley R."/>
            <person name="Mondo S."/>
            <person name="LaButti K."/>
            <person name="Haridas S."/>
            <person name="Pangalinan J."/>
            <person name="Salamov A.A."/>
            <person name="Simmons B.A."/>
            <person name="Magnuson J.K."/>
            <person name="Chen J."/>
            <person name="Drula E."/>
            <person name="Henrissat B."/>
            <person name="Wiebenga A."/>
            <person name="Lubbers R.J."/>
            <person name="Gomes A.C."/>
            <person name="Macurrencykelacurrency M.R."/>
            <person name="Stajich J."/>
            <person name="Grigoriev I.V."/>
            <person name="Mortensen U.H."/>
            <person name="De vries R.P."/>
            <person name="Baker S.E."/>
            <person name="Andersen M.R."/>
        </authorList>
    </citation>
    <scope>NUCLEOTIDE SEQUENCE [LARGE SCALE GENOMIC DNA]</scope>
    <source>
        <strain evidence="1 2">CBS 756.74</strain>
    </source>
</reference>
<sequence>MASIMEARRAHQAHFSILLGSGGQLLIEDTSEGCLRSELGVLQMAYFLLGIGMGTVVALPAGKGIQDVNNLYSQVLCLPKRGASEGLPSATRFT</sequence>